<protein>
    <submittedName>
        <fullName evidence="2">Uncharacterized protein</fullName>
    </submittedName>
</protein>
<evidence type="ECO:0000256" key="1">
    <source>
        <dbReference type="SAM" id="MobiDB-lite"/>
    </source>
</evidence>
<gene>
    <name evidence="2" type="ORF">FB45DRAFT_874135</name>
</gene>
<dbReference type="Proteomes" id="UP001221142">
    <property type="component" value="Unassembled WGS sequence"/>
</dbReference>
<organism evidence="2 3">
    <name type="scientific">Roridomyces roridus</name>
    <dbReference type="NCBI Taxonomy" id="1738132"/>
    <lineage>
        <taxon>Eukaryota</taxon>
        <taxon>Fungi</taxon>
        <taxon>Dikarya</taxon>
        <taxon>Basidiomycota</taxon>
        <taxon>Agaricomycotina</taxon>
        <taxon>Agaricomycetes</taxon>
        <taxon>Agaricomycetidae</taxon>
        <taxon>Agaricales</taxon>
        <taxon>Marasmiineae</taxon>
        <taxon>Mycenaceae</taxon>
        <taxon>Roridomyces</taxon>
    </lineage>
</organism>
<name>A0AAD7B9F4_9AGAR</name>
<accession>A0AAD7B9F4</accession>
<comment type="caution">
    <text evidence="2">The sequence shown here is derived from an EMBL/GenBank/DDBJ whole genome shotgun (WGS) entry which is preliminary data.</text>
</comment>
<dbReference type="EMBL" id="JARKIF010000027">
    <property type="protein sequence ID" value="KAJ7613952.1"/>
    <property type="molecule type" value="Genomic_DNA"/>
</dbReference>
<reference evidence="2" key="1">
    <citation type="submission" date="2023-03" db="EMBL/GenBank/DDBJ databases">
        <title>Massive genome expansion in bonnet fungi (Mycena s.s.) driven by repeated elements and novel gene families across ecological guilds.</title>
        <authorList>
            <consortium name="Lawrence Berkeley National Laboratory"/>
            <person name="Harder C.B."/>
            <person name="Miyauchi S."/>
            <person name="Viragh M."/>
            <person name="Kuo A."/>
            <person name="Thoen E."/>
            <person name="Andreopoulos B."/>
            <person name="Lu D."/>
            <person name="Skrede I."/>
            <person name="Drula E."/>
            <person name="Henrissat B."/>
            <person name="Morin E."/>
            <person name="Kohler A."/>
            <person name="Barry K."/>
            <person name="LaButti K."/>
            <person name="Morin E."/>
            <person name="Salamov A."/>
            <person name="Lipzen A."/>
            <person name="Mereny Z."/>
            <person name="Hegedus B."/>
            <person name="Baldrian P."/>
            <person name="Stursova M."/>
            <person name="Weitz H."/>
            <person name="Taylor A."/>
            <person name="Grigoriev I.V."/>
            <person name="Nagy L.G."/>
            <person name="Martin F."/>
            <person name="Kauserud H."/>
        </authorList>
    </citation>
    <scope>NUCLEOTIDE SEQUENCE</scope>
    <source>
        <strain evidence="2">9284</strain>
    </source>
</reference>
<feature type="region of interest" description="Disordered" evidence="1">
    <location>
        <begin position="365"/>
        <end position="395"/>
    </location>
</feature>
<evidence type="ECO:0000313" key="3">
    <source>
        <dbReference type="Proteomes" id="UP001221142"/>
    </source>
</evidence>
<evidence type="ECO:0000313" key="2">
    <source>
        <dbReference type="EMBL" id="KAJ7613952.1"/>
    </source>
</evidence>
<keyword evidence="3" id="KW-1185">Reference proteome</keyword>
<sequence>MSRTFRCVDCPLFPGTHRLQTSKRAEHQLEIQQFLESQIPLDDLANDVARLTVAQDNNEVSNNLDDLANVFTALIVADDGPNVATQQHSKLFSSRGDFQASRPDVPTAPLPMSTLDAVRSVQTLATQPRKVLPTKSQRKVATLDEILQRVLAAKASLDLVDAMYAGLQVEAAHRALDSAAETVVAAGKALQSVKSAKKEKILGKLWDEVQAEARALDQLIDCVGAILPGLDEPEYPLEYDAEHHYEDPVHTLDSLAQIVLLFTVIINVIIGLSTDACNFLLDTVVMIVKLAMDVSSPGPQSMFNENQIHALSQIPTSLEDALKTFKLEPKTRILATCPSCHYTHEPKVDRLTGDTAQQCPAGNLYSSSGSTNSGPSNLSSSPTLLTTWPPFSQTL</sequence>
<proteinExistence type="predicted"/>
<dbReference type="AlphaFoldDB" id="A0AAD7B9F4"/>